<dbReference type="Proteomes" id="UP001202402">
    <property type="component" value="Unassembled WGS sequence"/>
</dbReference>
<feature type="transmembrane region" description="Helical" evidence="1">
    <location>
        <begin position="247"/>
        <end position="268"/>
    </location>
</feature>
<sequence length="529" mass="60063">MKVLMVNSMKSLVLLYLLKLKGQIRNVYSKPGSAILTTLLLLIYIGGFVMILLHPDMAMSMVNIANIQMAIMIAIGFNALMVGSVLMQKRSALFFENDSFYMFTGPFKRSQIMSFLMSGSILSSCMFGAISVLMLVFFGGGVGFTIPFLLLTFVLLSLVTFFFVVMKDYIYLLAMQNEKLKNVGRLIVAMFVIIILAVFMIEAFQYDFHMKEAGFAFLQSDLFYFIPMFGWAKLALVSYVSGDMLMLILGVALVVVACIIIFICMTRYQGDFVEQAMLDAEEFTAMYKDIKAGKRNSMNDKKVKGVKADFKEGAKAIYSKNLLIMRKTNDFIRISDIVILAVYLLITIILDMGFFFFCYMLVFWLFSTIQNSDFMRDMNNYQIYLIPDSPLKKLWYTISTTLYKLWIILIICITGTGLIYQMDVFSILQYLIMICGYAFVFISATVLSLRILKSRSNAMVENMLRMLIVLLCSVPSVLVILPMVLTSGVLTLNMMNIVTIVNLAMNFVVSFAILYFCKGMMNGRELKSE</sequence>
<feature type="transmembrane region" description="Helical" evidence="1">
    <location>
        <begin position="222"/>
        <end position="240"/>
    </location>
</feature>
<feature type="transmembrane region" description="Helical" evidence="1">
    <location>
        <begin position="427"/>
        <end position="452"/>
    </location>
</feature>
<keyword evidence="1" id="KW-0472">Membrane</keyword>
<name>A0ABS9R989_9FIRM</name>
<dbReference type="EMBL" id="JAKVPQ010000011">
    <property type="protein sequence ID" value="MCH4286237.1"/>
    <property type="molecule type" value="Genomic_DNA"/>
</dbReference>
<keyword evidence="1" id="KW-1133">Transmembrane helix</keyword>
<keyword evidence="1" id="KW-0812">Transmembrane</keyword>
<feature type="transmembrane region" description="Helical" evidence="1">
    <location>
        <begin position="144"/>
        <end position="165"/>
    </location>
</feature>
<feature type="transmembrane region" description="Helical" evidence="1">
    <location>
        <begin position="402"/>
        <end position="421"/>
    </location>
</feature>
<feature type="transmembrane region" description="Helical" evidence="1">
    <location>
        <begin position="34"/>
        <end position="53"/>
    </location>
</feature>
<organism evidence="2 3">
    <name type="scientific">Amedibacillus hominis</name>
    <dbReference type="NCBI Taxonomy" id="2897776"/>
    <lineage>
        <taxon>Bacteria</taxon>
        <taxon>Bacillati</taxon>
        <taxon>Bacillota</taxon>
        <taxon>Erysipelotrichia</taxon>
        <taxon>Erysipelotrichales</taxon>
        <taxon>Erysipelotrichaceae</taxon>
        <taxon>Amedibacillus</taxon>
    </lineage>
</organism>
<gene>
    <name evidence="2" type="ORF">LQE99_14015</name>
</gene>
<dbReference type="InterPro" id="IPR031584">
    <property type="entry name" value="Put_ABC_export"/>
</dbReference>
<feature type="transmembrane region" description="Helical" evidence="1">
    <location>
        <begin position="112"/>
        <end position="138"/>
    </location>
</feature>
<feature type="transmembrane region" description="Helical" evidence="1">
    <location>
        <begin position="497"/>
        <end position="517"/>
    </location>
</feature>
<evidence type="ECO:0000313" key="3">
    <source>
        <dbReference type="Proteomes" id="UP001202402"/>
    </source>
</evidence>
<feature type="transmembrane region" description="Helical" evidence="1">
    <location>
        <begin position="65"/>
        <end position="87"/>
    </location>
</feature>
<comment type="caution">
    <text evidence="2">The sequence shown here is derived from an EMBL/GenBank/DDBJ whole genome shotgun (WGS) entry which is preliminary data.</text>
</comment>
<dbReference type="RefSeq" id="WP_233509551.1">
    <property type="nucleotide sequence ID" value="NZ_JAKVPQ010000011.1"/>
</dbReference>
<feature type="transmembrane region" description="Helical" evidence="1">
    <location>
        <begin position="186"/>
        <end position="206"/>
    </location>
</feature>
<reference evidence="2 3" key="1">
    <citation type="submission" date="2022-02" db="EMBL/GenBank/DDBJ databases">
        <title>Genome of Erysipelotrichaceae sp. nov. NSJ-176 isolated from human feces.</title>
        <authorList>
            <person name="Abdugheni R."/>
        </authorList>
    </citation>
    <scope>NUCLEOTIDE SEQUENCE [LARGE SCALE GENOMIC DNA]</scope>
    <source>
        <strain evidence="2 3">NSJ-176</strain>
    </source>
</reference>
<accession>A0ABS9R989</accession>
<evidence type="ECO:0000313" key="2">
    <source>
        <dbReference type="EMBL" id="MCH4286237.1"/>
    </source>
</evidence>
<feature type="transmembrane region" description="Helical" evidence="1">
    <location>
        <begin position="337"/>
        <end position="366"/>
    </location>
</feature>
<feature type="transmembrane region" description="Helical" evidence="1">
    <location>
        <begin position="464"/>
        <end position="485"/>
    </location>
</feature>
<dbReference type="Pfam" id="PF16962">
    <property type="entry name" value="ABC_export"/>
    <property type="match status" value="1"/>
</dbReference>
<evidence type="ECO:0000256" key="1">
    <source>
        <dbReference type="SAM" id="Phobius"/>
    </source>
</evidence>
<proteinExistence type="predicted"/>
<protein>
    <submittedName>
        <fullName evidence="2">ABC exporter domain-containing protein</fullName>
    </submittedName>
</protein>
<keyword evidence="3" id="KW-1185">Reference proteome</keyword>